<evidence type="ECO:0000313" key="1">
    <source>
        <dbReference type="EMBL" id="KKO74766.1"/>
    </source>
</evidence>
<comment type="caution">
    <text evidence="1">The sequence shown here is derived from an EMBL/GenBank/DDBJ whole genome shotgun (WGS) entry which is preliminary data.</text>
</comment>
<keyword evidence="2" id="KW-1185">Reference proteome</keyword>
<reference evidence="1 2" key="1">
    <citation type="journal article" date="2015" name="Environ. Microbiol.">
        <title>Genome analyses suggest the presence of polyploidy and recent human-driven expansions in eight global populations of the honeybee pathogen Nosema ceranae.</title>
        <authorList>
            <person name="Pelin A."/>
            <person name="Selman M."/>
            <person name="Aris-Brosou S."/>
            <person name="Farinelli L."/>
            <person name="Corradi N."/>
        </authorList>
    </citation>
    <scope>NUCLEOTIDE SEQUENCE [LARGE SCALE GENOMIC DNA]</scope>
    <source>
        <strain evidence="1 2">PA08 1199</strain>
    </source>
</reference>
<evidence type="ECO:0000313" key="2">
    <source>
        <dbReference type="Proteomes" id="UP000034350"/>
    </source>
</evidence>
<proteinExistence type="predicted"/>
<dbReference type="RefSeq" id="XP_024330508.1">
    <property type="nucleotide sequence ID" value="XM_024475711.1"/>
</dbReference>
<organism evidence="1 2">
    <name type="scientific">Vairimorpha ceranae</name>
    <dbReference type="NCBI Taxonomy" id="40302"/>
    <lineage>
        <taxon>Eukaryota</taxon>
        <taxon>Fungi</taxon>
        <taxon>Fungi incertae sedis</taxon>
        <taxon>Microsporidia</taxon>
        <taxon>Nosematidae</taxon>
        <taxon>Vairimorpha</taxon>
    </lineage>
</organism>
<dbReference type="AlphaFoldDB" id="A0A0F9WB12"/>
<dbReference type="Proteomes" id="UP000034350">
    <property type="component" value="Unassembled WGS sequence"/>
</dbReference>
<dbReference type="EMBL" id="JPQZ01000046">
    <property type="protein sequence ID" value="KKO74766.1"/>
    <property type="molecule type" value="Genomic_DNA"/>
</dbReference>
<dbReference type="VEuPathDB" id="MicrosporidiaDB:AAJ76_460008949"/>
<gene>
    <name evidence="1" type="ORF">AAJ76_460008949</name>
</gene>
<protein>
    <submittedName>
        <fullName evidence="1">Uncharacterized protein</fullName>
    </submittedName>
</protein>
<sequence length="45" mass="5422">MGLFSNYYLHNRYVKALHPIQLINMSTSLLSYNNISYFFVKNKYD</sequence>
<accession>A0A0F9WB12</accession>
<dbReference type="GeneID" id="36320658"/>
<name>A0A0F9WB12_9MICR</name>